<dbReference type="RefSeq" id="WP_316027335.1">
    <property type="nucleotide sequence ID" value="NZ_JAWDIO010000002.1"/>
</dbReference>
<dbReference type="EMBL" id="JAWDIO010000002">
    <property type="protein sequence ID" value="MDU0355815.1"/>
    <property type="molecule type" value="Genomic_DNA"/>
</dbReference>
<evidence type="ECO:0000313" key="2">
    <source>
        <dbReference type="Proteomes" id="UP001247805"/>
    </source>
</evidence>
<accession>A0ABU3T0N7</accession>
<name>A0ABU3T0N7_9ALTE</name>
<keyword evidence="2" id="KW-1185">Reference proteome</keyword>
<evidence type="ECO:0000313" key="1">
    <source>
        <dbReference type="EMBL" id="MDU0355815.1"/>
    </source>
</evidence>
<organism evidence="1 2">
    <name type="scientific">Paraglaciecola aquimarina</name>
    <dbReference type="NCBI Taxonomy" id="1235557"/>
    <lineage>
        <taxon>Bacteria</taxon>
        <taxon>Pseudomonadati</taxon>
        <taxon>Pseudomonadota</taxon>
        <taxon>Gammaproteobacteria</taxon>
        <taxon>Alteromonadales</taxon>
        <taxon>Alteromonadaceae</taxon>
        <taxon>Paraglaciecola</taxon>
    </lineage>
</organism>
<reference evidence="1 2" key="1">
    <citation type="submission" date="2023-10" db="EMBL/GenBank/DDBJ databases">
        <title>Glaciecola aquimarina strain GGW-M5 nov., isolated from a coastal seawater.</title>
        <authorList>
            <person name="Bayburt H."/>
            <person name="Kim J.M."/>
            <person name="Choi B.J."/>
            <person name="Jeon C.O."/>
        </authorList>
    </citation>
    <scope>NUCLEOTIDE SEQUENCE [LARGE SCALE GENOMIC DNA]</scope>
    <source>
        <strain evidence="1 2">KCTC 32108</strain>
    </source>
</reference>
<gene>
    <name evidence="1" type="ORF">RS130_19695</name>
</gene>
<comment type="caution">
    <text evidence="1">The sequence shown here is derived from an EMBL/GenBank/DDBJ whole genome shotgun (WGS) entry which is preliminary data.</text>
</comment>
<dbReference type="Proteomes" id="UP001247805">
    <property type="component" value="Unassembled WGS sequence"/>
</dbReference>
<protein>
    <submittedName>
        <fullName evidence="1">Uncharacterized protein</fullName>
    </submittedName>
</protein>
<proteinExistence type="predicted"/>
<sequence length="72" mass="8049">MMGKCRIETSTARLGIFNESWMTNLGASHQGLNRGFLEHCSSGLTAWHGCQGWVPIIRDVYLTTLRDTHLTA</sequence>